<dbReference type="InterPro" id="IPR051636">
    <property type="entry name" value="Plant_LTP/defense-related"/>
</dbReference>
<dbReference type="Proteomes" id="UP000007305">
    <property type="component" value="Chromosome 9"/>
</dbReference>
<organism evidence="3 4">
    <name type="scientific">Zea mays</name>
    <name type="common">Maize</name>
    <dbReference type="NCBI Taxonomy" id="4577"/>
    <lineage>
        <taxon>Eukaryota</taxon>
        <taxon>Viridiplantae</taxon>
        <taxon>Streptophyta</taxon>
        <taxon>Embryophyta</taxon>
        <taxon>Tracheophyta</taxon>
        <taxon>Spermatophyta</taxon>
        <taxon>Magnoliopsida</taxon>
        <taxon>Liliopsida</taxon>
        <taxon>Poales</taxon>
        <taxon>Poaceae</taxon>
        <taxon>PACMAD clade</taxon>
        <taxon>Panicoideae</taxon>
        <taxon>Andropogonodae</taxon>
        <taxon>Andropogoneae</taxon>
        <taxon>Tripsacinae</taxon>
        <taxon>Zea</taxon>
    </lineage>
</organism>
<dbReference type="FunCoup" id="A0A804UJN8">
    <property type="interactions" value="9"/>
</dbReference>
<dbReference type="EnsemblPlants" id="Zm00001eb391650_T001">
    <property type="protein sequence ID" value="Zm00001eb391650_P001"/>
    <property type="gene ID" value="Zm00001eb391650"/>
</dbReference>
<protein>
    <recommendedName>
        <fullName evidence="2">Hydrophobic seed protein domain-containing protein</fullName>
    </recommendedName>
</protein>
<feature type="chain" id="PRO_5033033894" description="Hydrophobic seed protein domain-containing protein" evidence="1">
    <location>
        <begin position="22"/>
        <end position="173"/>
    </location>
</feature>
<dbReference type="InterPro" id="IPR027923">
    <property type="entry name" value="Hydrophob_seed_dom"/>
</dbReference>
<evidence type="ECO:0000313" key="3">
    <source>
        <dbReference type="EnsemblPlants" id="Zm00001eb391650_P001"/>
    </source>
</evidence>
<evidence type="ECO:0000256" key="1">
    <source>
        <dbReference type="SAM" id="SignalP"/>
    </source>
</evidence>
<reference evidence="3" key="3">
    <citation type="submission" date="2021-05" db="UniProtKB">
        <authorList>
            <consortium name="EnsemblPlants"/>
        </authorList>
    </citation>
    <scope>IDENTIFICATION</scope>
    <source>
        <strain evidence="3">cv. B73</strain>
    </source>
</reference>
<dbReference type="Pfam" id="PF14547">
    <property type="entry name" value="Hydrophob_seed"/>
    <property type="match status" value="1"/>
</dbReference>
<dbReference type="SUPFAM" id="SSF47699">
    <property type="entry name" value="Bifunctional inhibitor/lipid-transfer protein/seed storage 2S albumin"/>
    <property type="match status" value="1"/>
</dbReference>
<dbReference type="InParanoid" id="A0A804UJN8"/>
<dbReference type="Gene3D" id="1.10.110.10">
    <property type="entry name" value="Plant lipid-transfer and hydrophobic proteins"/>
    <property type="match status" value="1"/>
</dbReference>
<accession>A0A804UJN8</accession>
<dbReference type="CDD" id="cd01958">
    <property type="entry name" value="HPS_like"/>
    <property type="match status" value="1"/>
</dbReference>
<dbReference type="Gramene" id="Zm00001eb391650_T001">
    <property type="protein sequence ID" value="Zm00001eb391650_P001"/>
    <property type="gene ID" value="Zm00001eb391650"/>
</dbReference>
<reference evidence="3" key="2">
    <citation type="submission" date="2019-07" db="EMBL/GenBank/DDBJ databases">
        <authorList>
            <person name="Seetharam A."/>
            <person name="Woodhouse M."/>
            <person name="Cannon E."/>
        </authorList>
    </citation>
    <scope>NUCLEOTIDE SEQUENCE [LARGE SCALE GENOMIC DNA]</scope>
    <source>
        <strain evidence="3">cv. B73</strain>
    </source>
</reference>
<evidence type="ECO:0000259" key="2">
    <source>
        <dbReference type="Pfam" id="PF14547"/>
    </source>
</evidence>
<dbReference type="AlphaFoldDB" id="A0A804UJN8"/>
<sequence length="173" mass="18664">MAPKVVLFLALGLLFAAAAHGCEPYYPVPVVPTPSVVLTPSSHSHGRYPIDTLKLKVCANVSGLIKVGLPQHEQCCPLLEALVDLNTALCLCTTIKANILGIHLNVPLSLNLILNTTAARFAERTSLAPTKLGIPCVLHLVIAILANKFVTDSFAVPLRILFVWICTLDFNYQ</sequence>
<proteinExistence type="predicted"/>
<keyword evidence="4" id="KW-1185">Reference proteome</keyword>
<feature type="signal peptide" evidence="1">
    <location>
        <begin position="1"/>
        <end position="21"/>
    </location>
</feature>
<name>A0A804UJN8_MAIZE</name>
<keyword evidence="1" id="KW-0732">Signal</keyword>
<dbReference type="InterPro" id="IPR036312">
    <property type="entry name" value="Bifun_inhib/LTP/seed_sf"/>
</dbReference>
<dbReference type="PANTHER" id="PTHR31731">
    <property type="match status" value="1"/>
</dbReference>
<reference evidence="4" key="1">
    <citation type="journal article" date="2009" name="Science">
        <title>The B73 maize genome: complexity, diversity, and dynamics.</title>
        <authorList>
            <person name="Schnable P.S."/>
            <person name="Ware D."/>
            <person name="Fulton R.S."/>
            <person name="Stein J.C."/>
            <person name="Wei F."/>
            <person name="Pasternak S."/>
            <person name="Liang C."/>
            <person name="Zhang J."/>
            <person name="Fulton L."/>
            <person name="Graves T.A."/>
            <person name="Minx P."/>
            <person name="Reily A.D."/>
            <person name="Courtney L."/>
            <person name="Kruchowski S.S."/>
            <person name="Tomlinson C."/>
            <person name="Strong C."/>
            <person name="Delehaunty K."/>
            <person name="Fronick C."/>
            <person name="Courtney B."/>
            <person name="Rock S.M."/>
            <person name="Belter E."/>
            <person name="Du F."/>
            <person name="Kim K."/>
            <person name="Abbott R.M."/>
            <person name="Cotton M."/>
            <person name="Levy A."/>
            <person name="Marchetto P."/>
            <person name="Ochoa K."/>
            <person name="Jackson S.M."/>
            <person name="Gillam B."/>
            <person name="Chen W."/>
            <person name="Yan L."/>
            <person name="Higginbotham J."/>
            <person name="Cardenas M."/>
            <person name="Waligorski J."/>
            <person name="Applebaum E."/>
            <person name="Phelps L."/>
            <person name="Falcone J."/>
            <person name="Kanchi K."/>
            <person name="Thane T."/>
            <person name="Scimone A."/>
            <person name="Thane N."/>
            <person name="Henke J."/>
            <person name="Wang T."/>
            <person name="Ruppert J."/>
            <person name="Shah N."/>
            <person name="Rotter K."/>
            <person name="Hodges J."/>
            <person name="Ingenthron E."/>
            <person name="Cordes M."/>
            <person name="Kohlberg S."/>
            <person name="Sgro J."/>
            <person name="Delgado B."/>
            <person name="Mead K."/>
            <person name="Chinwalla A."/>
            <person name="Leonard S."/>
            <person name="Crouse K."/>
            <person name="Collura K."/>
            <person name="Kudrna D."/>
            <person name="Currie J."/>
            <person name="He R."/>
            <person name="Angelova A."/>
            <person name="Rajasekar S."/>
            <person name="Mueller T."/>
            <person name="Lomeli R."/>
            <person name="Scara G."/>
            <person name="Ko A."/>
            <person name="Delaney K."/>
            <person name="Wissotski M."/>
            <person name="Lopez G."/>
            <person name="Campos D."/>
            <person name="Braidotti M."/>
            <person name="Ashley E."/>
            <person name="Golser W."/>
            <person name="Kim H."/>
            <person name="Lee S."/>
            <person name="Lin J."/>
            <person name="Dujmic Z."/>
            <person name="Kim W."/>
            <person name="Talag J."/>
            <person name="Zuccolo A."/>
            <person name="Fan C."/>
            <person name="Sebastian A."/>
            <person name="Kramer M."/>
            <person name="Spiegel L."/>
            <person name="Nascimento L."/>
            <person name="Zutavern T."/>
            <person name="Miller B."/>
            <person name="Ambroise C."/>
            <person name="Muller S."/>
            <person name="Spooner W."/>
            <person name="Narechania A."/>
            <person name="Ren L."/>
            <person name="Wei S."/>
            <person name="Kumari S."/>
            <person name="Faga B."/>
            <person name="Levy M.J."/>
            <person name="McMahan L."/>
            <person name="Van Buren P."/>
            <person name="Vaughn M.W."/>
            <person name="Ying K."/>
            <person name="Yeh C.-T."/>
            <person name="Emrich S.J."/>
            <person name="Jia Y."/>
            <person name="Kalyanaraman A."/>
            <person name="Hsia A.-P."/>
            <person name="Barbazuk W.B."/>
            <person name="Baucom R.S."/>
            <person name="Brutnell T.P."/>
            <person name="Carpita N.C."/>
            <person name="Chaparro C."/>
            <person name="Chia J.-M."/>
            <person name="Deragon J.-M."/>
            <person name="Estill J.C."/>
            <person name="Fu Y."/>
            <person name="Jeddeloh J.A."/>
            <person name="Han Y."/>
            <person name="Lee H."/>
            <person name="Li P."/>
            <person name="Lisch D.R."/>
            <person name="Liu S."/>
            <person name="Liu Z."/>
            <person name="Nagel D.H."/>
            <person name="McCann M.C."/>
            <person name="SanMiguel P."/>
            <person name="Myers A.M."/>
            <person name="Nettleton D."/>
            <person name="Nguyen J."/>
            <person name="Penning B.W."/>
            <person name="Ponnala L."/>
            <person name="Schneider K.L."/>
            <person name="Schwartz D.C."/>
            <person name="Sharma A."/>
            <person name="Soderlund C."/>
            <person name="Springer N.M."/>
            <person name="Sun Q."/>
            <person name="Wang H."/>
            <person name="Waterman M."/>
            <person name="Westerman R."/>
            <person name="Wolfgruber T.K."/>
            <person name="Yang L."/>
            <person name="Yu Y."/>
            <person name="Zhang L."/>
            <person name="Zhou S."/>
            <person name="Zhu Q."/>
            <person name="Bennetzen J.L."/>
            <person name="Dawe R.K."/>
            <person name="Jiang J."/>
            <person name="Jiang N."/>
            <person name="Presting G.G."/>
            <person name="Wessler S.R."/>
            <person name="Aluru S."/>
            <person name="Martienssen R.A."/>
            <person name="Clifton S.W."/>
            <person name="McCombie W.R."/>
            <person name="Wing R.A."/>
            <person name="Wilson R.K."/>
        </authorList>
    </citation>
    <scope>NUCLEOTIDE SEQUENCE [LARGE SCALE GENOMIC DNA]</scope>
    <source>
        <strain evidence="4">cv. B73</strain>
    </source>
</reference>
<evidence type="ECO:0000313" key="4">
    <source>
        <dbReference type="Proteomes" id="UP000007305"/>
    </source>
</evidence>
<feature type="domain" description="Hydrophobic seed protein" evidence="2">
    <location>
        <begin position="49"/>
        <end position="116"/>
    </location>
</feature>